<dbReference type="PANTHER" id="PTHR46577">
    <property type="entry name" value="HTH-TYPE TRANSCRIPTIONAL REGULATORY PROTEIN GABR"/>
    <property type="match status" value="1"/>
</dbReference>
<keyword evidence="4" id="KW-0805">Transcription regulation</keyword>
<dbReference type="CDD" id="cd07377">
    <property type="entry name" value="WHTH_GntR"/>
    <property type="match status" value="1"/>
</dbReference>
<dbReference type="InterPro" id="IPR015422">
    <property type="entry name" value="PyrdxlP-dep_Trfase_small"/>
</dbReference>
<evidence type="ECO:0000256" key="3">
    <source>
        <dbReference type="ARBA" id="ARBA00022898"/>
    </source>
</evidence>
<keyword evidence="6" id="KW-0804">Transcription</keyword>
<dbReference type="PROSITE" id="PS50949">
    <property type="entry name" value="HTH_GNTR"/>
    <property type="match status" value="1"/>
</dbReference>
<dbReference type="Gene3D" id="3.90.1150.10">
    <property type="entry name" value="Aspartate Aminotransferase, domain 1"/>
    <property type="match status" value="1"/>
</dbReference>
<dbReference type="AlphaFoldDB" id="A0A4U0QBR0"/>
<evidence type="ECO:0000313" key="8">
    <source>
        <dbReference type="EMBL" id="TJZ78726.1"/>
    </source>
</evidence>
<evidence type="ECO:0000313" key="9">
    <source>
        <dbReference type="Proteomes" id="UP000310016"/>
    </source>
</evidence>
<dbReference type="InterPro" id="IPR000524">
    <property type="entry name" value="Tscrpt_reg_HTH_GntR"/>
</dbReference>
<comment type="caution">
    <text evidence="8">The sequence shown here is derived from an EMBL/GenBank/DDBJ whole genome shotgun (WGS) entry which is preliminary data.</text>
</comment>
<dbReference type="GO" id="GO:0008483">
    <property type="term" value="F:transaminase activity"/>
    <property type="evidence" value="ECO:0007669"/>
    <property type="project" value="UniProtKB-KW"/>
</dbReference>
<keyword evidence="9" id="KW-1185">Reference proteome</keyword>
<dbReference type="Gene3D" id="1.10.10.10">
    <property type="entry name" value="Winged helix-like DNA-binding domain superfamily/Winged helix DNA-binding domain"/>
    <property type="match status" value="1"/>
</dbReference>
<dbReference type="GO" id="GO:0030170">
    <property type="term" value="F:pyridoxal phosphate binding"/>
    <property type="evidence" value="ECO:0007669"/>
    <property type="project" value="InterPro"/>
</dbReference>
<dbReference type="Gene3D" id="3.40.640.10">
    <property type="entry name" value="Type I PLP-dependent aspartate aminotransferase-like (Major domain)"/>
    <property type="match status" value="1"/>
</dbReference>
<organism evidence="8 9">
    <name type="scientific">Chitiniphilus eburneus</name>
    <dbReference type="NCBI Taxonomy" id="2571148"/>
    <lineage>
        <taxon>Bacteria</taxon>
        <taxon>Pseudomonadati</taxon>
        <taxon>Pseudomonadota</taxon>
        <taxon>Betaproteobacteria</taxon>
        <taxon>Neisseriales</taxon>
        <taxon>Chitinibacteraceae</taxon>
        <taxon>Chitiniphilus</taxon>
    </lineage>
</organism>
<dbReference type="Proteomes" id="UP000310016">
    <property type="component" value="Unassembled WGS sequence"/>
</dbReference>
<dbReference type="SMART" id="SM00345">
    <property type="entry name" value="HTH_GNTR"/>
    <property type="match status" value="1"/>
</dbReference>
<dbReference type="Pfam" id="PF00155">
    <property type="entry name" value="Aminotran_1_2"/>
    <property type="match status" value="1"/>
</dbReference>
<evidence type="ECO:0000256" key="6">
    <source>
        <dbReference type="ARBA" id="ARBA00023163"/>
    </source>
</evidence>
<dbReference type="InterPro" id="IPR051446">
    <property type="entry name" value="HTH_trans_reg/aminotransferase"/>
</dbReference>
<proteinExistence type="inferred from homology"/>
<sequence length="449" mass="47757">MMVQTKVLACKGRGAEDIFQRVRDLIEDGSLGQGESLPPIRALAQALEVNRNTVAAAYRRLVAAGLAEAAGRAGTRVAPRTRLGMPLGVHAFTAAPGLLELASGNPDPALLPDYAPYLAALPPMPPALYGQPCYLPELQAWGRDWWLRQGGIGATVAEPLLAQGALDGIERVLAAWLAPGDTVLVEEPCFPGSLALLRQMGVTLIGLPLDGEGMLPDALEAALARKPKALLWTPYSHNPTGVNTTQARAAALRAIIDTHPELLLIEDDHFAAFSDAPTPSLVSPGRARWAAVRSLAKWLGPDIRLAFLTGDDTTLTRVQRRQYVGPRWPSFLLQRLALALLQAPEVEALRRRAAQCYAERHVALTTALRRHGLAAQPGGGLNVWLPLADDAVVAQALAARGYLVRAGDAFRVTRRLSALRISCAALPVERADELADAVADCLGGLGAAA</sequence>
<accession>A0A4U0QBR0</accession>
<evidence type="ECO:0000256" key="2">
    <source>
        <dbReference type="ARBA" id="ARBA00021531"/>
    </source>
</evidence>
<dbReference type="SUPFAM" id="SSF46785">
    <property type="entry name" value="Winged helix' DNA-binding domain"/>
    <property type="match status" value="1"/>
</dbReference>
<dbReference type="GO" id="GO:0003677">
    <property type="term" value="F:DNA binding"/>
    <property type="evidence" value="ECO:0007669"/>
    <property type="project" value="UniProtKB-KW"/>
</dbReference>
<dbReference type="InterPro" id="IPR015424">
    <property type="entry name" value="PyrdxlP-dep_Trfase"/>
</dbReference>
<reference evidence="8 9" key="1">
    <citation type="submission" date="2019-04" db="EMBL/GenBank/DDBJ databases">
        <title>Chitiniphilus eburnea sp. nov., a novel chitinolytic bacterium isolated from aquaculture sludge.</title>
        <authorList>
            <person name="Sheng M."/>
        </authorList>
    </citation>
    <scope>NUCLEOTIDE SEQUENCE [LARGE SCALE GENOMIC DNA]</scope>
    <source>
        <strain evidence="8 9">HX-2-15</strain>
    </source>
</reference>
<dbReference type="InterPro" id="IPR004839">
    <property type="entry name" value="Aminotransferase_I/II_large"/>
</dbReference>
<evidence type="ECO:0000256" key="5">
    <source>
        <dbReference type="ARBA" id="ARBA00023125"/>
    </source>
</evidence>
<protein>
    <recommendedName>
        <fullName evidence="2">Putative 8-amino-7-oxononanoate synthase</fullName>
    </recommendedName>
</protein>
<dbReference type="InterPro" id="IPR036390">
    <property type="entry name" value="WH_DNA-bd_sf"/>
</dbReference>
<dbReference type="CDD" id="cd00609">
    <property type="entry name" value="AAT_like"/>
    <property type="match status" value="1"/>
</dbReference>
<feature type="domain" description="HTH gntR-type" evidence="7">
    <location>
        <begin position="12"/>
        <end position="80"/>
    </location>
</feature>
<dbReference type="EMBL" id="SUMF01000001">
    <property type="protein sequence ID" value="TJZ78726.1"/>
    <property type="molecule type" value="Genomic_DNA"/>
</dbReference>
<evidence type="ECO:0000256" key="1">
    <source>
        <dbReference type="ARBA" id="ARBA00005384"/>
    </source>
</evidence>
<dbReference type="InterPro" id="IPR036388">
    <property type="entry name" value="WH-like_DNA-bd_sf"/>
</dbReference>
<comment type="similarity">
    <text evidence="1">In the C-terminal section; belongs to the class-I pyridoxal-phosphate-dependent aminotransferase family.</text>
</comment>
<evidence type="ECO:0000259" key="7">
    <source>
        <dbReference type="PROSITE" id="PS50949"/>
    </source>
</evidence>
<gene>
    <name evidence="8" type="ORF">FAZ21_00070</name>
</gene>
<dbReference type="GO" id="GO:0003700">
    <property type="term" value="F:DNA-binding transcription factor activity"/>
    <property type="evidence" value="ECO:0007669"/>
    <property type="project" value="InterPro"/>
</dbReference>
<keyword evidence="8" id="KW-0032">Aminotransferase</keyword>
<name>A0A4U0QBR0_9NEIS</name>
<dbReference type="Pfam" id="PF00392">
    <property type="entry name" value="GntR"/>
    <property type="match status" value="1"/>
</dbReference>
<dbReference type="PANTHER" id="PTHR46577:SF1">
    <property type="entry name" value="HTH-TYPE TRANSCRIPTIONAL REGULATORY PROTEIN GABR"/>
    <property type="match status" value="1"/>
</dbReference>
<keyword evidence="3" id="KW-0663">Pyridoxal phosphate</keyword>
<dbReference type="InterPro" id="IPR015421">
    <property type="entry name" value="PyrdxlP-dep_Trfase_major"/>
</dbReference>
<dbReference type="SUPFAM" id="SSF53383">
    <property type="entry name" value="PLP-dependent transferases"/>
    <property type="match status" value="1"/>
</dbReference>
<evidence type="ECO:0000256" key="4">
    <source>
        <dbReference type="ARBA" id="ARBA00023015"/>
    </source>
</evidence>
<keyword evidence="5" id="KW-0238">DNA-binding</keyword>
<keyword evidence="8" id="KW-0808">Transferase</keyword>